<sequence length="396" mass="39866">MAGEAGSDYTYLRIIDASGQILANTLIVGTGAATVRATLPADGTYRIELDPAGSLVGGGDVTLSATTTVPVTIDGDPVRLANTRAGQVAQASFTGGRNQNVTASLAPEWVAGEAGSDYTYLRIINASGQIVANTLVVGTGAATVRATLPADGVYRVEFDPAASLVGGGDVTLSATTTVPVTIGGEPVRLANTRAGQVAQASFTGGRNQNVTASLAPEWVAGEAGSDYTYLRIINTSSQIVANTLIVGTGAATVRATLPADGTYRIELDPAGSLVGGGDVTLSATTTVPVTIGGEPVRLANTRAGQVAQASFTGGRNQNVTASLAPEWVAGEAGSDYTYLRIINTSSQIVANTLIVGTGAATVRATLPADGTYRIEFDPAGSLVGGGDVTLSSTSSR</sequence>
<dbReference type="EMBL" id="FZNR01000003">
    <property type="protein sequence ID" value="SNR58412.1"/>
    <property type="molecule type" value="Genomic_DNA"/>
</dbReference>
<accession>A0A238XI89</accession>
<name>A0A238XI89_9ACTN</name>
<evidence type="ECO:0000313" key="1">
    <source>
        <dbReference type="EMBL" id="SNR58412.1"/>
    </source>
</evidence>
<keyword evidence="2" id="KW-1185">Reference proteome</keyword>
<reference evidence="1 2" key="1">
    <citation type="submission" date="2017-06" db="EMBL/GenBank/DDBJ databases">
        <authorList>
            <person name="Kim H.J."/>
            <person name="Triplett B.A."/>
        </authorList>
    </citation>
    <scope>NUCLEOTIDE SEQUENCE [LARGE SCALE GENOMIC DNA]</scope>
    <source>
        <strain evidence="1 2">DSM 43151</strain>
    </source>
</reference>
<dbReference type="AlphaFoldDB" id="A0A238XI89"/>
<protein>
    <submittedName>
        <fullName evidence="1">Uncharacterized protein</fullName>
    </submittedName>
</protein>
<evidence type="ECO:0000313" key="2">
    <source>
        <dbReference type="Proteomes" id="UP000198415"/>
    </source>
</evidence>
<gene>
    <name evidence="1" type="ORF">SAMN06264365_103466</name>
</gene>
<dbReference type="Proteomes" id="UP000198415">
    <property type="component" value="Unassembled WGS sequence"/>
</dbReference>
<organism evidence="1 2">
    <name type="scientific">Actinoplanes regularis</name>
    <dbReference type="NCBI Taxonomy" id="52697"/>
    <lineage>
        <taxon>Bacteria</taxon>
        <taxon>Bacillati</taxon>
        <taxon>Actinomycetota</taxon>
        <taxon>Actinomycetes</taxon>
        <taxon>Micromonosporales</taxon>
        <taxon>Micromonosporaceae</taxon>
        <taxon>Actinoplanes</taxon>
    </lineage>
</organism>
<proteinExistence type="predicted"/>